<evidence type="ECO:0000313" key="2">
    <source>
        <dbReference type="Proteomes" id="UP001151760"/>
    </source>
</evidence>
<reference evidence="1" key="2">
    <citation type="submission" date="2022-01" db="EMBL/GenBank/DDBJ databases">
        <authorList>
            <person name="Yamashiro T."/>
            <person name="Shiraishi A."/>
            <person name="Satake H."/>
            <person name="Nakayama K."/>
        </authorList>
    </citation>
    <scope>NUCLEOTIDE SEQUENCE</scope>
</reference>
<protein>
    <submittedName>
        <fullName evidence="1">Uncharacterized protein</fullName>
    </submittedName>
</protein>
<dbReference type="Proteomes" id="UP001151760">
    <property type="component" value="Unassembled WGS sequence"/>
</dbReference>
<keyword evidence="2" id="KW-1185">Reference proteome</keyword>
<gene>
    <name evidence="1" type="ORF">Tco_0992186</name>
</gene>
<comment type="caution">
    <text evidence="1">The sequence shown here is derived from an EMBL/GenBank/DDBJ whole genome shotgun (WGS) entry which is preliminary data.</text>
</comment>
<accession>A0ABQ5F332</accession>
<name>A0ABQ5F332_9ASTR</name>
<sequence>MTLSSNLKSIGYAFQVSDNSSDDLERLASLLDLKDFLSGLLDQVLDRVFELPNFSPTTSVNDTSAIQCLQGCGLDACVLIAIVAMKTRLMANGLTQPFQSRLHKHAAISSDEFEWSLAFAPSVCGWYAVLISKFVPKAF</sequence>
<dbReference type="EMBL" id="BQNB010016905">
    <property type="protein sequence ID" value="GJT57132.1"/>
    <property type="molecule type" value="Genomic_DNA"/>
</dbReference>
<organism evidence="1 2">
    <name type="scientific">Tanacetum coccineum</name>
    <dbReference type="NCBI Taxonomy" id="301880"/>
    <lineage>
        <taxon>Eukaryota</taxon>
        <taxon>Viridiplantae</taxon>
        <taxon>Streptophyta</taxon>
        <taxon>Embryophyta</taxon>
        <taxon>Tracheophyta</taxon>
        <taxon>Spermatophyta</taxon>
        <taxon>Magnoliopsida</taxon>
        <taxon>eudicotyledons</taxon>
        <taxon>Gunneridae</taxon>
        <taxon>Pentapetalae</taxon>
        <taxon>asterids</taxon>
        <taxon>campanulids</taxon>
        <taxon>Asterales</taxon>
        <taxon>Asteraceae</taxon>
        <taxon>Asteroideae</taxon>
        <taxon>Anthemideae</taxon>
        <taxon>Anthemidinae</taxon>
        <taxon>Tanacetum</taxon>
    </lineage>
</organism>
<proteinExistence type="predicted"/>
<evidence type="ECO:0000313" key="1">
    <source>
        <dbReference type="EMBL" id="GJT57132.1"/>
    </source>
</evidence>
<reference evidence="1" key="1">
    <citation type="journal article" date="2022" name="Int. J. Mol. Sci.">
        <title>Draft Genome of Tanacetum Coccineum: Genomic Comparison of Closely Related Tanacetum-Family Plants.</title>
        <authorList>
            <person name="Yamashiro T."/>
            <person name="Shiraishi A."/>
            <person name="Nakayama K."/>
            <person name="Satake H."/>
        </authorList>
    </citation>
    <scope>NUCLEOTIDE SEQUENCE</scope>
</reference>